<dbReference type="InterPro" id="IPR006574">
    <property type="entry name" value="PRY"/>
</dbReference>
<dbReference type="SUPFAM" id="SSF48726">
    <property type="entry name" value="Immunoglobulin"/>
    <property type="match status" value="2"/>
</dbReference>
<dbReference type="CDD" id="cd13733">
    <property type="entry name" value="SPRY_PRY_C-I_1"/>
    <property type="match status" value="1"/>
</dbReference>
<accession>A0AAD5B6L5</accession>
<keyword evidence="6 10" id="KW-0472">Membrane</keyword>
<dbReference type="Pfam" id="PF13765">
    <property type="entry name" value="PRY"/>
    <property type="match status" value="1"/>
</dbReference>
<evidence type="ECO:0000259" key="12">
    <source>
        <dbReference type="PROSITE" id="PS50835"/>
    </source>
</evidence>
<feature type="domain" description="Ig-like" evidence="12">
    <location>
        <begin position="121"/>
        <end position="208"/>
    </location>
</feature>
<dbReference type="FunFam" id="2.60.40.10:FF:000142">
    <property type="entry name" value="V-set domain-containing T-cell activation inhibitor 1"/>
    <property type="match status" value="1"/>
</dbReference>
<feature type="non-terminal residue" evidence="13">
    <location>
        <position position="488"/>
    </location>
</feature>
<evidence type="ECO:0000256" key="4">
    <source>
        <dbReference type="ARBA" id="ARBA00022729"/>
    </source>
</evidence>
<dbReference type="Gene3D" id="2.60.120.920">
    <property type="match status" value="1"/>
</dbReference>
<evidence type="ECO:0000256" key="7">
    <source>
        <dbReference type="ARBA" id="ARBA00023157"/>
    </source>
</evidence>
<keyword evidence="5 10" id="KW-1133">Transmembrane helix</keyword>
<feature type="transmembrane region" description="Helical" evidence="10">
    <location>
        <begin position="214"/>
        <end position="240"/>
    </location>
</feature>
<dbReference type="InterPro" id="IPR053896">
    <property type="entry name" value="BTN3A2-like_Ig-C"/>
</dbReference>
<keyword evidence="8" id="KW-0325">Glycoprotein</keyword>
<dbReference type="SUPFAM" id="SSF49899">
    <property type="entry name" value="Concanavalin A-like lectins/glucanases"/>
    <property type="match status" value="1"/>
</dbReference>
<feature type="domain" description="Ig-like" evidence="12">
    <location>
        <begin position="1"/>
        <end position="109"/>
    </location>
</feature>
<evidence type="ECO:0000313" key="13">
    <source>
        <dbReference type="EMBL" id="KAI5629046.1"/>
    </source>
</evidence>
<reference evidence="13" key="1">
    <citation type="submission" date="2018-07" db="EMBL/GenBank/DDBJ databases">
        <title>Comparative genomics of catfishes provides insights into carnivory and benthic adaptation.</title>
        <authorList>
            <person name="Zhang Y."/>
            <person name="Wang D."/>
            <person name="Peng Z."/>
            <person name="Zheng S."/>
            <person name="Shao F."/>
            <person name="Tao W."/>
        </authorList>
    </citation>
    <scope>NUCLEOTIDE SEQUENCE</scope>
    <source>
        <strain evidence="13">Chongqing</strain>
    </source>
</reference>
<evidence type="ECO:0000259" key="11">
    <source>
        <dbReference type="PROSITE" id="PS50188"/>
    </source>
</evidence>
<evidence type="ECO:0000256" key="2">
    <source>
        <dbReference type="ARBA" id="ARBA00007591"/>
    </source>
</evidence>
<dbReference type="Pfam" id="PF22705">
    <property type="entry name" value="C2-set_3"/>
    <property type="match status" value="1"/>
</dbReference>
<protein>
    <submittedName>
        <fullName evidence="13">Butyrophilin-like protein 3</fullName>
    </submittedName>
</protein>
<comment type="subcellular location">
    <subcellularLocation>
        <location evidence="1">Membrane</location>
        <topology evidence="1">Single-pass type I membrane protein</topology>
    </subcellularLocation>
</comment>
<feature type="non-terminal residue" evidence="13">
    <location>
        <position position="1"/>
    </location>
</feature>
<dbReference type="InterPro" id="IPR013106">
    <property type="entry name" value="Ig_V-set"/>
</dbReference>
<dbReference type="EMBL" id="MU539474">
    <property type="protein sequence ID" value="KAI5629046.1"/>
    <property type="molecule type" value="Genomic_DNA"/>
</dbReference>
<sequence length="488" mass="55835">LQVVGPAEPLVVVAGEDLILPCFIKLNTSVVDMTVEWFKLDINNPLVHLYKDHEDRNEDQALPYRERTSLFKEELQNGNASLKLSALRVSDEGEYKCFIQDKSQSDDITVNVIVEAQGSQPVIMMENYDNSGGIHLVCESKGWNPDPKILWLNREGDTLPAEDTQIHRDTEGFSVKSSITVHDYSDSNRFYCRVLQIHHMMETEIIINNKVFDVWKWIVGTSISSCLIAVGSIITVVIFYKKGSNKRPEKLNVHIRNSRRNNLQLIRSTGNMVGYKKSLSVWQCLSEVKMGRGSPIPPMLQRKILEQYQKGISQRKIAKMDVTLDPDSAHPNLILSPDGKQVRCGDTEQNLTDTPQRFTEDRAVVGNQSFSSGRFYYEVQVRGKIHWILGVVRENINRKEWIIASPQDGFWTVRLCNNQYYARADTDVLLTVREKVEKLGVFVDYDEGLVSFYDVNSRSHIYSFTGQTFTHKLIPYFSTWYNDGAPLI</sequence>
<dbReference type="InterPro" id="IPR001870">
    <property type="entry name" value="B30.2/SPRY"/>
</dbReference>
<proteinExistence type="inferred from homology"/>
<dbReference type="GO" id="GO:0005102">
    <property type="term" value="F:signaling receptor binding"/>
    <property type="evidence" value="ECO:0007669"/>
    <property type="project" value="TreeGrafter"/>
</dbReference>
<dbReference type="InterPro" id="IPR007110">
    <property type="entry name" value="Ig-like_dom"/>
</dbReference>
<evidence type="ECO:0000256" key="8">
    <source>
        <dbReference type="ARBA" id="ARBA00023180"/>
    </source>
</evidence>
<keyword evidence="3 10" id="KW-0812">Transmembrane</keyword>
<feature type="domain" description="B30.2/SPRY" evidence="11">
    <location>
        <begin position="300"/>
        <end position="488"/>
    </location>
</feature>
<dbReference type="GO" id="GO:0050863">
    <property type="term" value="P:regulation of T cell activation"/>
    <property type="evidence" value="ECO:0007669"/>
    <property type="project" value="UniProtKB-ARBA"/>
</dbReference>
<organism evidence="13 14">
    <name type="scientific">Silurus asotus</name>
    <name type="common">Amur catfish</name>
    <name type="synonym">Parasilurus asotus</name>
    <dbReference type="NCBI Taxonomy" id="30991"/>
    <lineage>
        <taxon>Eukaryota</taxon>
        <taxon>Metazoa</taxon>
        <taxon>Chordata</taxon>
        <taxon>Craniata</taxon>
        <taxon>Vertebrata</taxon>
        <taxon>Euteleostomi</taxon>
        <taxon>Actinopterygii</taxon>
        <taxon>Neopterygii</taxon>
        <taxon>Teleostei</taxon>
        <taxon>Ostariophysi</taxon>
        <taxon>Siluriformes</taxon>
        <taxon>Siluridae</taxon>
        <taxon>Silurus</taxon>
    </lineage>
</organism>
<dbReference type="InterPro" id="IPR013783">
    <property type="entry name" value="Ig-like_fold"/>
</dbReference>
<keyword evidence="7" id="KW-1015">Disulfide bond</keyword>
<comment type="similarity">
    <text evidence="2">Belongs to the immunoglobulin superfamily. BTN/MOG family.</text>
</comment>
<dbReference type="InterPro" id="IPR043136">
    <property type="entry name" value="B30.2/SPRY_sf"/>
</dbReference>
<keyword evidence="14" id="KW-1185">Reference proteome</keyword>
<evidence type="ECO:0000313" key="14">
    <source>
        <dbReference type="Proteomes" id="UP001205998"/>
    </source>
</evidence>
<dbReference type="InterPro" id="IPR013320">
    <property type="entry name" value="ConA-like_dom_sf"/>
</dbReference>
<dbReference type="GO" id="GO:0009897">
    <property type="term" value="C:external side of plasma membrane"/>
    <property type="evidence" value="ECO:0007669"/>
    <property type="project" value="TreeGrafter"/>
</dbReference>
<evidence type="ECO:0000256" key="3">
    <source>
        <dbReference type="ARBA" id="ARBA00022692"/>
    </source>
</evidence>
<dbReference type="PROSITE" id="PS50835">
    <property type="entry name" value="IG_LIKE"/>
    <property type="match status" value="2"/>
</dbReference>
<dbReference type="PANTHER" id="PTHR24100">
    <property type="entry name" value="BUTYROPHILIN"/>
    <property type="match status" value="1"/>
</dbReference>
<dbReference type="GO" id="GO:0001817">
    <property type="term" value="P:regulation of cytokine production"/>
    <property type="evidence" value="ECO:0007669"/>
    <property type="project" value="TreeGrafter"/>
</dbReference>
<evidence type="ECO:0000256" key="1">
    <source>
        <dbReference type="ARBA" id="ARBA00004479"/>
    </source>
</evidence>
<dbReference type="SMART" id="SM00449">
    <property type="entry name" value="SPRY"/>
    <property type="match status" value="1"/>
</dbReference>
<evidence type="ECO:0000256" key="10">
    <source>
        <dbReference type="SAM" id="Phobius"/>
    </source>
</evidence>
<dbReference type="PROSITE" id="PS50188">
    <property type="entry name" value="B302_SPRY"/>
    <property type="match status" value="1"/>
</dbReference>
<name>A0AAD5B6L5_SILAS</name>
<gene>
    <name evidence="13" type="ORF">C0J50_8198</name>
</gene>
<dbReference type="InterPro" id="IPR003599">
    <property type="entry name" value="Ig_sub"/>
</dbReference>
<evidence type="ECO:0000256" key="6">
    <source>
        <dbReference type="ARBA" id="ARBA00023136"/>
    </source>
</evidence>
<dbReference type="GO" id="GO:1903037">
    <property type="term" value="P:regulation of leukocyte cell-cell adhesion"/>
    <property type="evidence" value="ECO:0007669"/>
    <property type="project" value="UniProtKB-ARBA"/>
</dbReference>
<dbReference type="Proteomes" id="UP001205998">
    <property type="component" value="Unassembled WGS sequence"/>
</dbReference>
<dbReference type="SMART" id="SM00589">
    <property type="entry name" value="PRY"/>
    <property type="match status" value="1"/>
</dbReference>
<evidence type="ECO:0000256" key="5">
    <source>
        <dbReference type="ARBA" id="ARBA00022989"/>
    </source>
</evidence>
<dbReference type="InterPro" id="IPR003879">
    <property type="entry name" value="Butyrophylin_SPRY"/>
</dbReference>
<dbReference type="PANTHER" id="PTHR24100:SF151">
    <property type="entry name" value="ICOS LIGAND"/>
    <property type="match status" value="1"/>
</dbReference>
<dbReference type="AlphaFoldDB" id="A0AAD5B6L5"/>
<dbReference type="Gene3D" id="2.60.40.10">
    <property type="entry name" value="Immunoglobulins"/>
    <property type="match status" value="2"/>
</dbReference>
<dbReference type="FunFam" id="2.60.120.920:FF:000004">
    <property type="entry name" value="Butyrophilin subfamily 1 member A1"/>
    <property type="match status" value="1"/>
</dbReference>
<keyword evidence="4" id="KW-0732">Signal</keyword>
<dbReference type="InterPro" id="IPR003877">
    <property type="entry name" value="SPRY_dom"/>
</dbReference>
<dbReference type="GO" id="GO:0050852">
    <property type="term" value="P:T cell receptor signaling pathway"/>
    <property type="evidence" value="ECO:0007669"/>
    <property type="project" value="TreeGrafter"/>
</dbReference>
<dbReference type="PRINTS" id="PR01407">
    <property type="entry name" value="BUTYPHLNCDUF"/>
</dbReference>
<evidence type="ECO:0000256" key="9">
    <source>
        <dbReference type="ARBA" id="ARBA00023319"/>
    </source>
</evidence>
<dbReference type="Pfam" id="PF00622">
    <property type="entry name" value="SPRY"/>
    <property type="match status" value="1"/>
</dbReference>
<dbReference type="SMART" id="SM00409">
    <property type="entry name" value="IG"/>
    <property type="match status" value="1"/>
</dbReference>
<dbReference type="Pfam" id="PF07686">
    <property type="entry name" value="V-set"/>
    <property type="match status" value="1"/>
</dbReference>
<dbReference type="InterPro" id="IPR050504">
    <property type="entry name" value="IgSF_BTN/MOG"/>
</dbReference>
<dbReference type="InterPro" id="IPR036179">
    <property type="entry name" value="Ig-like_dom_sf"/>
</dbReference>
<comment type="caution">
    <text evidence="13">The sequence shown here is derived from an EMBL/GenBank/DDBJ whole genome shotgun (WGS) entry which is preliminary data.</text>
</comment>
<dbReference type="SMART" id="SM00406">
    <property type="entry name" value="IGv"/>
    <property type="match status" value="1"/>
</dbReference>
<keyword evidence="9" id="KW-0393">Immunoglobulin domain</keyword>